<dbReference type="OrthoDB" id="2444812at2759"/>
<proteinExistence type="predicted"/>
<protein>
    <recommendedName>
        <fullName evidence="2">WW domain-containing protein</fullName>
    </recommendedName>
</protein>
<keyword evidence="4" id="KW-1185">Reference proteome</keyword>
<dbReference type="CDD" id="cd00201">
    <property type="entry name" value="WW"/>
    <property type="match status" value="1"/>
</dbReference>
<evidence type="ECO:0000256" key="1">
    <source>
        <dbReference type="SAM" id="MobiDB-lite"/>
    </source>
</evidence>
<organism evidence="3 4">
    <name type="scientific">Collybiopsis confluens</name>
    <dbReference type="NCBI Taxonomy" id="2823264"/>
    <lineage>
        <taxon>Eukaryota</taxon>
        <taxon>Fungi</taxon>
        <taxon>Dikarya</taxon>
        <taxon>Basidiomycota</taxon>
        <taxon>Agaricomycotina</taxon>
        <taxon>Agaricomycetes</taxon>
        <taxon>Agaricomycetidae</taxon>
        <taxon>Agaricales</taxon>
        <taxon>Marasmiineae</taxon>
        <taxon>Omphalotaceae</taxon>
        <taxon>Collybiopsis</taxon>
    </lineage>
</organism>
<reference evidence="3 4" key="1">
    <citation type="journal article" date="2020" name="ISME J.">
        <title>Uncovering the hidden diversity of litter-decomposition mechanisms in mushroom-forming fungi.</title>
        <authorList>
            <person name="Floudas D."/>
            <person name="Bentzer J."/>
            <person name="Ahren D."/>
            <person name="Johansson T."/>
            <person name="Persson P."/>
            <person name="Tunlid A."/>
        </authorList>
    </citation>
    <scope>NUCLEOTIDE SEQUENCE [LARGE SCALE GENOMIC DNA]</scope>
    <source>
        <strain evidence="3 4">CBS 406.79</strain>
    </source>
</reference>
<evidence type="ECO:0000313" key="3">
    <source>
        <dbReference type="EMBL" id="KAF5366146.1"/>
    </source>
</evidence>
<feature type="compositionally biased region" description="Polar residues" evidence="1">
    <location>
        <begin position="19"/>
        <end position="31"/>
    </location>
</feature>
<dbReference type="PROSITE" id="PS01159">
    <property type="entry name" value="WW_DOMAIN_1"/>
    <property type="match status" value="1"/>
</dbReference>
<feature type="region of interest" description="Disordered" evidence="1">
    <location>
        <begin position="217"/>
        <end position="236"/>
    </location>
</feature>
<dbReference type="Gene3D" id="2.20.70.10">
    <property type="match status" value="1"/>
</dbReference>
<sequence length="259" mass="27722">MSSGAPSTSTSQSPGPSSETASKDISSTFSPKDTEENTHPAQESEEPSEMNIQGGTPSTATPTPDTSSSPWQAIYSPQYNAYYFFNSVTNETTWENPLVEPAADGTNLVDPAASSSATSSSTEESSPSTASPTSYNALQAAAVAQGIDPSLAHLDPSLAGPVPGSSSSFYGASAKFNARTGQFTRTDARDPSHLSEYERAKRMSEFYFDVGAWENQRAQDQEEEAAGENEKKRKRPSKKDLVNIFVAFDLPALLRIVIR</sequence>
<feature type="region of interest" description="Disordered" evidence="1">
    <location>
        <begin position="96"/>
        <end position="134"/>
    </location>
</feature>
<dbReference type="PROSITE" id="PS50020">
    <property type="entry name" value="WW_DOMAIN_2"/>
    <property type="match status" value="1"/>
</dbReference>
<dbReference type="AlphaFoldDB" id="A0A8H5GJY8"/>
<evidence type="ECO:0000259" key="2">
    <source>
        <dbReference type="PROSITE" id="PS50020"/>
    </source>
</evidence>
<accession>A0A8H5GJY8</accession>
<dbReference type="InterPro" id="IPR036020">
    <property type="entry name" value="WW_dom_sf"/>
</dbReference>
<dbReference type="InterPro" id="IPR001202">
    <property type="entry name" value="WW_dom"/>
</dbReference>
<feature type="compositionally biased region" description="Low complexity" evidence="1">
    <location>
        <begin position="1"/>
        <end position="18"/>
    </location>
</feature>
<evidence type="ECO:0000313" key="4">
    <source>
        <dbReference type="Proteomes" id="UP000518752"/>
    </source>
</evidence>
<feature type="compositionally biased region" description="Low complexity" evidence="1">
    <location>
        <begin position="56"/>
        <end position="70"/>
    </location>
</feature>
<comment type="caution">
    <text evidence="3">The sequence shown here is derived from an EMBL/GenBank/DDBJ whole genome shotgun (WGS) entry which is preliminary data.</text>
</comment>
<dbReference type="SUPFAM" id="SSF51045">
    <property type="entry name" value="WW domain"/>
    <property type="match status" value="1"/>
</dbReference>
<dbReference type="Pfam" id="PF00397">
    <property type="entry name" value="WW"/>
    <property type="match status" value="1"/>
</dbReference>
<feature type="domain" description="WW" evidence="2">
    <location>
        <begin position="65"/>
        <end position="99"/>
    </location>
</feature>
<dbReference type="SMART" id="SM00456">
    <property type="entry name" value="WW"/>
    <property type="match status" value="1"/>
</dbReference>
<gene>
    <name evidence="3" type="ORF">D9757_010955</name>
</gene>
<dbReference type="Proteomes" id="UP000518752">
    <property type="component" value="Unassembled WGS sequence"/>
</dbReference>
<dbReference type="EMBL" id="JAACJN010000156">
    <property type="protein sequence ID" value="KAF5366146.1"/>
    <property type="molecule type" value="Genomic_DNA"/>
</dbReference>
<name>A0A8H5GJY8_9AGAR</name>
<feature type="region of interest" description="Disordered" evidence="1">
    <location>
        <begin position="1"/>
        <end position="72"/>
    </location>
</feature>
<feature type="compositionally biased region" description="Low complexity" evidence="1">
    <location>
        <begin position="111"/>
        <end position="134"/>
    </location>
</feature>